<sequence>MQDVPQISGVVMQHFPATRSQNSPDVGAFYDKATGSWQYVASDPATGQAAIIDPVLNFDPAAGATWTACADEILSYVAEKGLEVAWVLDTHPHADHFSAAHYLAQKLGARQGIGQRVLEVQRIWADLYAQDDLQNRPDYWDRLFDDGDSIALGELQVRVILSTGHTLASVSYLVGDAVFAHDTLMMPESGSARADFPGGSTEELWHTIRTILDLSVETRVFIGHDYGEAPACMAAVAEHRATNKHVKDGITKSEFIETREARDATLGLPDRMLHALQVNLRGGRLPEADAQGRAVLRVPLNRFTPKG</sequence>
<dbReference type="InterPro" id="IPR036866">
    <property type="entry name" value="RibonucZ/Hydroxyglut_hydro"/>
</dbReference>
<dbReference type="InterPro" id="IPR051682">
    <property type="entry name" value="Mito_Persulfide_Diox"/>
</dbReference>
<dbReference type="SMART" id="SM00849">
    <property type="entry name" value="Lactamase_B"/>
    <property type="match status" value="1"/>
</dbReference>
<reference evidence="3 4" key="1">
    <citation type="submission" date="2018-05" db="EMBL/GenBank/DDBJ databases">
        <title>Pararhodobacter marina sp. nov., isolated from deep-sea water of the Indian Ocean.</title>
        <authorList>
            <person name="Lai Q.Sr."/>
            <person name="Liu X."/>
            <person name="Shao Z."/>
        </authorList>
    </citation>
    <scope>NUCLEOTIDE SEQUENCE [LARGE SCALE GENOMIC DNA]</scope>
    <source>
        <strain evidence="3 4">CIC4N-9</strain>
    </source>
</reference>
<evidence type="ECO:0000259" key="2">
    <source>
        <dbReference type="SMART" id="SM00849"/>
    </source>
</evidence>
<evidence type="ECO:0000313" key="3">
    <source>
        <dbReference type="EMBL" id="PWE27931.1"/>
    </source>
</evidence>
<dbReference type="EMBL" id="QEYD01000008">
    <property type="protein sequence ID" value="PWE27931.1"/>
    <property type="molecule type" value="Genomic_DNA"/>
</dbReference>
<dbReference type="AlphaFoldDB" id="A0A2U2C7V4"/>
<dbReference type="PANTHER" id="PTHR43084:SF1">
    <property type="entry name" value="PERSULFIDE DIOXYGENASE ETHE1, MITOCHONDRIAL"/>
    <property type="match status" value="1"/>
</dbReference>
<dbReference type="Pfam" id="PF00753">
    <property type="entry name" value="Lactamase_B"/>
    <property type="match status" value="1"/>
</dbReference>
<dbReference type="CDD" id="cd07724">
    <property type="entry name" value="POD-like_MBL-fold"/>
    <property type="match status" value="1"/>
</dbReference>
<gene>
    <name evidence="3" type="ORF">C4N9_13820</name>
</gene>
<dbReference type="Proteomes" id="UP000244940">
    <property type="component" value="Unassembled WGS sequence"/>
</dbReference>
<dbReference type="PANTHER" id="PTHR43084">
    <property type="entry name" value="PERSULFIDE DIOXYGENASE ETHE1"/>
    <property type="match status" value="1"/>
</dbReference>
<dbReference type="InterPro" id="IPR044528">
    <property type="entry name" value="POD-like_MBL-fold"/>
</dbReference>
<dbReference type="Gene3D" id="3.60.15.10">
    <property type="entry name" value="Ribonuclease Z/Hydroxyacylglutathione hydrolase-like"/>
    <property type="match status" value="1"/>
</dbReference>
<dbReference type="GO" id="GO:0070813">
    <property type="term" value="P:hydrogen sulfide metabolic process"/>
    <property type="evidence" value="ECO:0007669"/>
    <property type="project" value="TreeGrafter"/>
</dbReference>
<protein>
    <submittedName>
        <fullName evidence="3">MBL fold metallo-hydrolase</fullName>
    </submittedName>
</protein>
<dbReference type="InterPro" id="IPR001279">
    <property type="entry name" value="Metallo-B-lactamas"/>
</dbReference>
<name>A0A2U2C7V4_9RHOB</name>
<feature type="domain" description="Metallo-beta-lactamase" evidence="2">
    <location>
        <begin position="35"/>
        <end position="224"/>
    </location>
</feature>
<proteinExistence type="predicted"/>
<accession>A0A2U2C7V4</accession>
<dbReference type="GO" id="GO:0016787">
    <property type="term" value="F:hydrolase activity"/>
    <property type="evidence" value="ECO:0007669"/>
    <property type="project" value="UniProtKB-KW"/>
</dbReference>
<dbReference type="OrthoDB" id="9784009at2"/>
<comment type="caution">
    <text evidence="3">The sequence shown here is derived from an EMBL/GenBank/DDBJ whole genome shotgun (WGS) entry which is preliminary data.</text>
</comment>
<dbReference type="GO" id="GO:0050313">
    <property type="term" value="F:sulfur dioxygenase activity"/>
    <property type="evidence" value="ECO:0007669"/>
    <property type="project" value="InterPro"/>
</dbReference>
<keyword evidence="3" id="KW-0378">Hydrolase</keyword>
<dbReference type="SUPFAM" id="SSF56281">
    <property type="entry name" value="Metallo-hydrolase/oxidoreductase"/>
    <property type="match status" value="1"/>
</dbReference>
<evidence type="ECO:0000256" key="1">
    <source>
        <dbReference type="ARBA" id="ARBA00022723"/>
    </source>
</evidence>
<dbReference type="GO" id="GO:0006749">
    <property type="term" value="P:glutathione metabolic process"/>
    <property type="evidence" value="ECO:0007669"/>
    <property type="project" value="InterPro"/>
</dbReference>
<keyword evidence="4" id="KW-1185">Reference proteome</keyword>
<evidence type="ECO:0000313" key="4">
    <source>
        <dbReference type="Proteomes" id="UP000244940"/>
    </source>
</evidence>
<organism evidence="3 4">
    <name type="scientific">Pararhodobacter marinus</name>
    <dbReference type="NCBI Taxonomy" id="2184063"/>
    <lineage>
        <taxon>Bacteria</taxon>
        <taxon>Pseudomonadati</taxon>
        <taxon>Pseudomonadota</taxon>
        <taxon>Alphaproteobacteria</taxon>
        <taxon>Rhodobacterales</taxon>
        <taxon>Paracoccaceae</taxon>
        <taxon>Pararhodobacter</taxon>
    </lineage>
</organism>
<keyword evidence="1" id="KW-0479">Metal-binding</keyword>
<dbReference type="GO" id="GO:0046872">
    <property type="term" value="F:metal ion binding"/>
    <property type="evidence" value="ECO:0007669"/>
    <property type="project" value="UniProtKB-KW"/>
</dbReference>